<dbReference type="RefSeq" id="WP_190925604.1">
    <property type="nucleotide sequence ID" value="NZ_JACXAC010000004.1"/>
</dbReference>
<accession>A0ABR8JTB7</accession>
<name>A0ABR8JTB7_9BACT</name>
<feature type="coiled-coil region" evidence="1">
    <location>
        <begin position="130"/>
        <end position="157"/>
    </location>
</feature>
<feature type="domain" description="Endonuclease GajA/Old nuclease/RecF-like AAA" evidence="2">
    <location>
        <begin position="5"/>
        <end position="334"/>
    </location>
</feature>
<dbReference type="EMBL" id="JACXAC010000004">
    <property type="protein sequence ID" value="MBD2723210.1"/>
    <property type="molecule type" value="Genomic_DNA"/>
</dbReference>
<reference evidence="3 4" key="1">
    <citation type="submission" date="2020-09" db="EMBL/GenBank/DDBJ databases">
        <authorList>
            <person name="Kim M.K."/>
        </authorList>
    </citation>
    <scope>NUCLEOTIDE SEQUENCE [LARGE SCALE GENOMIC DNA]</scope>
    <source>
        <strain evidence="3 4">BT189</strain>
    </source>
</reference>
<dbReference type="Pfam" id="PF13175">
    <property type="entry name" value="AAA_15"/>
    <property type="match status" value="1"/>
</dbReference>
<organism evidence="3 4">
    <name type="scientific">Hymenobacter armeniacus</name>
    <dbReference type="NCBI Taxonomy" id="2771358"/>
    <lineage>
        <taxon>Bacteria</taxon>
        <taxon>Pseudomonadati</taxon>
        <taxon>Bacteroidota</taxon>
        <taxon>Cytophagia</taxon>
        <taxon>Cytophagales</taxon>
        <taxon>Hymenobacteraceae</taxon>
        <taxon>Hymenobacter</taxon>
    </lineage>
</organism>
<keyword evidence="1" id="KW-0175">Coiled coil</keyword>
<keyword evidence="4" id="KW-1185">Reference proteome</keyword>
<evidence type="ECO:0000259" key="2">
    <source>
        <dbReference type="Pfam" id="PF13175"/>
    </source>
</evidence>
<dbReference type="PANTHER" id="PTHR43581:SF4">
    <property type="entry name" value="ATP_GTP PHOSPHATASE"/>
    <property type="match status" value="1"/>
</dbReference>
<dbReference type="InterPro" id="IPR041685">
    <property type="entry name" value="AAA_GajA/Old/RecF-like"/>
</dbReference>
<protein>
    <submittedName>
        <fullName evidence="3">AAA family ATPase</fullName>
    </submittedName>
</protein>
<proteinExistence type="predicted"/>
<dbReference type="PANTHER" id="PTHR43581">
    <property type="entry name" value="ATP/GTP PHOSPHATASE"/>
    <property type="match status" value="1"/>
</dbReference>
<comment type="caution">
    <text evidence="3">The sequence shown here is derived from an EMBL/GenBank/DDBJ whole genome shotgun (WGS) entry which is preliminary data.</text>
</comment>
<dbReference type="InterPro" id="IPR051396">
    <property type="entry name" value="Bact_Antivir_Def_Nuclease"/>
</dbReference>
<dbReference type="InterPro" id="IPR027417">
    <property type="entry name" value="P-loop_NTPase"/>
</dbReference>
<evidence type="ECO:0000313" key="3">
    <source>
        <dbReference type="EMBL" id="MBD2723210.1"/>
    </source>
</evidence>
<dbReference type="Gene3D" id="3.40.50.300">
    <property type="entry name" value="P-loop containing nucleotide triphosphate hydrolases"/>
    <property type="match status" value="1"/>
</dbReference>
<sequence>MKNAINTLRIQNFKSIKDVAMQPRRVNLIIGQPNVGKSNILEAMSLLGAGLYERGAKFMDTTVRYETTSNLFYDNDTSQPILVNSSNGLAILQTQSVDGTSYHFISTSNQIISSYKQIIQSSNLRYGYGYNVENAELKDLLRMKESQEADIKEAIDAVYRNYTQKKAYFSSYRIQEDGGSSQLGTSYAPSDELPRTYKYHPKQNHNSVAGGFLEPPLGRNLSNVIQRNPELRKEIAALFKPYGLSLVLRVAERKFEIQKQVDDLIYNYPYSSIADTLQRIIFYLAAIESNNDAVILLEEPEAHSYPLYVSMLGRRMVESRSNQFFVATHSPYLITEILEQMLPDEEQASELAIFVAYYEDYQTKVKQLSDEDVRAIRADGLDVFYNMDRFIPSAYND</sequence>
<gene>
    <name evidence="3" type="ORF">IC234_13840</name>
</gene>
<dbReference type="SUPFAM" id="SSF52540">
    <property type="entry name" value="P-loop containing nucleoside triphosphate hydrolases"/>
    <property type="match status" value="1"/>
</dbReference>
<evidence type="ECO:0000256" key="1">
    <source>
        <dbReference type="SAM" id="Coils"/>
    </source>
</evidence>
<dbReference type="Proteomes" id="UP000606003">
    <property type="component" value="Unassembled WGS sequence"/>
</dbReference>
<evidence type="ECO:0000313" key="4">
    <source>
        <dbReference type="Proteomes" id="UP000606003"/>
    </source>
</evidence>